<accession>A0A073IXM7</accession>
<evidence type="ECO:0000313" key="1">
    <source>
        <dbReference type="EMBL" id="KEJ94226.1"/>
    </source>
</evidence>
<dbReference type="Proteomes" id="UP000027746">
    <property type="component" value="Unassembled WGS sequence"/>
</dbReference>
<evidence type="ECO:0000313" key="2">
    <source>
        <dbReference type="Proteomes" id="UP000027746"/>
    </source>
</evidence>
<evidence type="ECO:0008006" key="3">
    <source>
        <dbReference type="Google" id="ProtNLM"/>
    </source>
</evidence>
<keyword evidence="2" id="KW-1185">Reference proteome</keyword>
<dbReference type="SUPFAM" id="SSF51735">
    <property type="entry name" value="NAD(P)-binding Rossmann-fold domains"/>
    <property type="match status" value="1"/>
</dbReference>
<proteinExistence type="predicted"/>
<dbReference type="Gene3D" id="3.40.50.720">
    <property type="entry name" value="NAD(P)-binding Rossmann-like Domain"/>
    <property type="match status" value="1"/>
</dbReference>
<reference evidence="1 2" key="1">
    <citation type="submission" date="2014-01" db="EMBL/GenBank/DDBJ databases">
        <title>Sulfitobacter sp. H3 (MCCC 1A00686) Genome Sequencing.</title>
        <authorList>
            <person name="Lai Q."/>
            <person name="Hong Z."/>
        </authorList>
    </citation>
    <scope>NUCLEOTIDE SEQUENCE [LARGE SCALE GENOMIC DNA]</scope>
    <source>
        <strain evidence="1 2">H3</strain>
    </source>
</reference>
<organism evidence="1 2">
    <name type="scientific">Pseudosulfitobacter pseudonitzschiae</name>
    <dbReference type="NCBI Taxonomy" id="1402135"/>
    <lineage>
        <taxon>Bacteria</taxon>
        <taxon>Pseudomonadati</taxon>
        <taxon>Pseudomonadota</taxon>
        <taxon>Alphaproteobacteria</taxon>
        <taxon>Rhodobacterales</taxon>
        <taxon>Roseobacteraceae</taxon>
        <taxon>Pseudosulfitobacter</taxon>
    </lineage>
</organism>
<dbReference type="InterPro" id="IPR036291">
    <property type="entry name" value="NAD(P)-bd_dom_sf"/>
</dbReference>
<protein>
    <recommendedName>
        <fullName evidence="3">Short-chain dehydrogenase</fullName>
    </recommendedName>
</protein>
<gene>
    <name evidence="1" type="ORF">SUH3_07535</name>
</gene>
<name>A0A073IXM7_9RHOB</name>
<comment type="caution">
    <text evidence="1">The sequence shown here is derived from an EMBL/GenBank/DDBJ whole genome shotgun (WGS) entry which is preliminary data.</text>
</comment>
<dbReference type="AlphaFoldDB" id="A0A073IXM7"/>
<dbReference type="EMBL" id="JAMD01000016">
    <property type="protein sequence ID" value="KEJ94226.1"/>
    <property type="molecule type" value="Genomic_DNA"/>
</dbReference>
<sequence>MPEPTTTKAALLTCSKLLSQQVPPDGARLVRVSPGWIETETSADLNSPRTKALVGSCLW</sequence>